<dbReference type="AlphaFoldDB" id="A0A813L1X8"/>
<feature type="non-terminal residue" evidence="1">
    <location>
        <position position="1"/>
    </location>
</feature>
<name>A0A813L1X8_POLGL</name>
<evidence type="ECO:0000313" key="2">
    <source>
        <dbReference type="Proteomes" id="UP000626109"/>
    </source>
</evidence>
<protein>
    <submittedName>
        <fullName evidence="1">Uncharacterized protein</fullName>
    </submittedName>
</protein>
<organism evidence="1 2">
    <name type="scientific">Polarella glacialis</name>
    <name type="common">Dinoflagellate</name>
    <dbReference type="NCBI Taxonomy" id="89957"/>
    <lineage>
        <taxon>Eukaryota</taxon>
        <taxon>Sar</taxon>
        <taxon>Alveolata</taxon>
        <taxon>Dinophyceae</taxon>
        <taxon>Suessiales</taxon>
        <taxon>Suessiaceae</taxon>
        <taxon>Polarella</taxon>
    </lineage>
</organism>
<gene>
    <name evidence="1" type="ORF">PGLA2088_LOCUS38150</name>
</gene>
<proteinExistence type="predicted"/>
<dbReference type="Proteomes" id="UP000626109">
    <property type="component" value="Unassembled WGS sequence"/>
</dbReference>
<reference evidence="1" key="1">
    <citation type="submission" date="2021-02" db="EMBL/GenBank/DDBJ databases">
        <authorList>
            <person name="Dougan E. K."/>
            <person name="Rhodes N."/>
            <person name="Thang M."/>
            <person name="Chan C."/>
        </authorList>
    </citation>
    <scope>NUCLEOTIDE SEQUENCE</scope>
</reference>
<accession>A0A813L1X8</accession>
<evidence type="ECO:0000313" key="1">
    <source>
        <dbReference type="EMBL" id="CAE8714712.1"/>
    </source>
</evidence>
<comment type="caution">
    <text evidence="1">The sequence shown here is derived from an EMBL/GenBank/DDBJ whole genome shotgun (WGS) entry which is preliminary data.</text>
</comment>
<sequence>VLLQRVSFSLHPIKRSSRIRGCRPRAPQFCICWPTTPFRSKGFGARTWSPAAALKLRLCSNDSLRVEVTELSAVIKLYSSTLLGTPNTTTTIKTTTTIRTTICTLQQRGL</sequence>
<dbReference type="EMBL" id="CAJNNW010032669">
    <property type="protein sequence ID" value="CAE8714712.1"/>
    <property type="molecule type" value="Genomic_DNA"/>
</dbReference>